<dbReference type="EMBL" id="CACVKT020007422">
    <property type="protein sequence ID" value="CAC5407671.1"/>
    <property type="molecule type" value="Genomic_DNA"/>
</dbReference>
<organism evidence="1 2">
    <name type="scientific">Mytilus coruscus</name>
    <name type="common">Sea mussel</name>
    <dbReference type="NCBI Taxonomy" id="42192"/>
    <lineage>
        <taxon>Eukaryota</taxon>
        <taxon>Metazoa</taxon>
        <taxon>Spiralia</taxon>
        <taxon>Lophotrochozoa</taxon>
        <taxon>Mollusca</taxon>
        <taxon>Bivalvia</taxon>
        <taxon>Autobranchia</taxon>
        <taxon>Pteriomorphia</taxon>
        <taxon>Mytilida</taxon>
        <taxon>Mytiloidea</taxon>
        <taxon>Mytilidae</taxon>
        <taxon>Mytilinae</taxon>
        <taxon>Mytilus</taxon>
    </lineage>
</organism>
<evidence type="ECO:0000313" key="1">
    <source>
        <dbReference type="EMBL" id="CAC5407671.1"/>
    </source>
</evidence>
<evidence type="ECO:0008006" key="3">
    <source>
        <dbReference type="Google" id="ProtNLM"/>
    </source>
</evidence>
<evidence type="ECO:0000313" key="2">
    <source>
        <dbReference type="Proteomes" id="UP000507470"/>
    </source>
</evidence>
<dbReference type="Proteomes" id="UP000507470">
    <property type="component" value="Unassembled WGS sequence"/>
</dbReference>
<gene>
    <name evidence="1" type="ORF">MCOR_41123</name>
</gene>
<dbReference type="AlphaFoldDB" id="A0A6J8DJE8"/>
<protein>
    <recommendedName>
        <fullName evidence="3">Reverse transcriptase zinc-binding domain-containing protein</fullName>
    </recommendedName>
</protein>
<name>A0A6J8DJE8_MYTCO</name>
<accession>A0A6J8DJE8</accession>
<reference evidence="1 2" key="1">
    <citation type="submission" date="2020-06" db="EMBL/GenBank/DDBJ databases">
        <authorList>
            <person name="Li R."/>
            <person name="Bekaert M."/>
        </authorList>
    </citation>
    <scope>NUCLEOTIDE SEQUENCE [LARGE SCALE GENOMIC DNA]</scope>
    <source>
        <strain evidence="2">wild</strain>
    </source>
</reference>
<proteinExistence type="predicted"/>
<keyword evidence="2" id="KW-1185">Reference proteome</keyword>
<sequence length="418" mass="48222">MLNAVNNYSNGHQYTIHPTKSVLLKQNITSSNTNKESILAWELGERNLTTSDRATHLGITRSSKNENMLNIEERISLARRTSYSLMKTGVHGGTNGLNSRISYTIYKIYILPRLLYSLEVLPLNLTQLKALSDFHLTFLRNIQSLPTRTASIGIYSLLGALPLEAELHKRQLSLLHSISVSENQNLKEILLRQYHLQINQGTFLERIEFVLQQYNLPTIEELWDNTPSKFTWKHTVRSAISDFWNDKFRTEIAQKSTLNRLDTNSIKIGETHPVWNSALNIPDETKRAIVKARILTGTYMLQSNKAKFGIDNVDATCPICFIEDENLIHFITRCPAFEGIRRNHYGLIKQQIVLKIGNEQWNEKFRNRDIICQLITDCTKLAGEYLQHDSELMNNIETISRKMCYDLHVKRLNSIYTN</sequence>
<dbReference type="OrthoDB" id="10407539at2759"/>